<dbReference type="Proteomes" id="UP000569092">
    <property type="component" value="Unassembled WGS sequence"/>
</dbReference>
<dbReference type="SUPFAM" id="SSF53067">
    <property type="entry name" value="Actin-like ATPase domain"/>
    <property type="match status" value="1"/>
</dbReference>
<evidence type="ECO:0000256" key="1">
    <source>
        <dbReference type="SAM" id="MobiDB-lite"/>
    </source>
</evidence>
<evidence type="ECO:0000313" key="3">
    <source>
        <dbReference type="Proteomes" id="UP000569092"/>
    </source>
</evidence>
<dbReference type="Pfam" id="PF00480">
    <property type="entry name" value="ROK"/>
    <property type="match status" value="1"/>
</dbReference>
<dbReference type="InterPro" id="IPR043129">
    <property type="entry name" value="ATPase_NBD"/>
</dbReference>
<feature type="region of interest" description="Disordered" evidence="1">
    <location>
        <begin position="91"/>
        <end position="125"/>
    </location>
</feature>
<protein>
    <submittedName>
        <fullName evidence="2">NBD/HSP70 family sugar kinase</fullName>
    </submittedName>
</protein>
<comment type="caution">
    <text evidence="2">The sequence shown here is derived from an EMBL/GenBank/DDBJ whole genome shotgun (WGS) entry which is preliminary data.</text>
</comment>
<gene>
    <name evidence="2" type="ORF">HDF10_003716</name>
</gene>
<evidence type="ECO:0000313" key="2">
    <source>
        <dbReference type="EMBL" id="MBB5345715.1"/>
    </source>
</evidence>
<dbReference type="EMBL" id="JACHDZ010000007">
    <property type="protein sequence ID" value="MBB5345715.1"/>
    <property type="molecule type" value="Genomic_DNA"/>
</dbReference>
<organism evidence="2 3">
    <name type="scientific">Tunturiibacter lichenicola</name>
    <dbReference type="NCBI Taxonomy" id="2051959"/>
    <lineage>
        <taxon>Bacteria</taxon>
        <taxon>Pseudomonadati</taxon>
        <taxon>Acidobacteriota</taxon>
        <taxon>Terriglobia</taxon>
        <taxon>Terriglobales</taxon>
        <taxon>Acidobacteriaceae</taxon>
        <taxon>Tunturiibacter</taxon>
    </lineage>
</organism>
<feature type="compositionally biased region" description="Basic and acidic residues" evidence="1">
    <location>
        <begin position="103"/>
        <end position="115"/>
    </location>
</feature>
<reference evidence="2 3" key="1">
    <citation type="submission" date="2020-08" db="EMBL/GenBank/DDBJ databases">
        <title>Genomic Encyclopedia of Type Strains, Phase IV (KMG-V): Genome sequencing to study the core and pangenomes of soil and plant-associated prokaryotes.</title>
        <authorList>
            <person name="Whitman W."/>
        </authorList>
    </citation>
    <scope>NUCLEOTIDE SEQUENCE [LARGE SCALE GENOMIC DNA]</scope>
    <source>
        <strain evidence="2 3">M8US30</strain>
    </source>
</reference>
<dbReference type="InterPro" id="IPR000600">
    <property type="entry name" value="ROK"/>
</dbReference>
<feature type="compositionally biased region" description="Polar residues" evidence="1">
    <location>
        <begin position="116"/>
        <end position="125"/>
    </location>
</feature>
<dbReference type="AlphaFoldDB" id="A0A7W8JAR4"/>
<keyword evidence="2" id="KW-0418">Kinase</keyword>
<keyword evidence="2" id="KW-0808">Transferase</keyword>
<accession>A0A7W8JAR4</accession>
<proteinExistence type="predicted"/>
<sequence>MHLTEEGDPLAIKAIQKQALHLGQGLRLVTAALSPELILIAGAFTTAWSAFGSIVQDELVSGILAGSPPRLEIATGGEMARLRGAAAIALQRHSGYHSSSRRGTKEKSNASKRPETSNQTASIAH</sequence>
<dbReference type="Gene3D" id="3.30.420.40">
    <property type="match status" value="1"/>
</dbReference>
<name>A0A7W8JAR4_9BACT</name>
<dbReference type="GO" id="GO:0016301">
    <property type="term" value="F:kinase activity"/>
    <property type="evidence" value="ECO:0007669"/>
    <property type="project" value="UniProtKB-KW"/>
</dbReference>